<sequence>MPLEGKRLILCLDGTWMNSDKGYNRPTIEDPNDTLEVPTNITRVYRALRKRGFDGESQVMYYHPGVGSTGGVSDSIAGGVFGIGVAEKNIREAYSFVATNYEPGDEIVLMGFSRGAFTARGVAALIDAVGLLNAEGMEMLYPIFKDAENSENPDYKDKFPSKPFRNKPPRPNNGKEYRHRLEDAGLTRVFDPDGRRITIRCIAVWETGINYTFPDLQKNKCSSPYTHTYMKILTKSTCRFYDTRLSNTTEYAFQALALDEDRTSFAPAIWEKPDDVKTDLRQVWFCGAHSNVGGGLPDQELANVTMAWMMDQLTSIGVAFYDDTIDKLFEKSVHYYFKHPYGSNPDSRPENWRPWADKSVYEEHKPVRPWGLGEIVQPATGLYRLAGRTTRTPGQYCRIDPETGLPTSRFLSNTNERIHRSVRIRLDLHGLGFDDEERYRCKALLKKGPWELTRVRKVVSRKTEDAHGGYEKVVEKYDDDRWGWAFMGPEKEAPPQDILMEEPLGVYEKRLLRLNKGRPFYEMLYKESALY</sequence>
<protein>
    <recommendedName>
        <fullName evidence="2">T6SS Phospholipase effector Tle1-like catalytic domain-containing protein</fullName>
    </recommendedName>
</protein>
<dbReference type="PANTHER" id="PTHR33840">
    <property type="match status" value="1"/>
</dbReference>
<dbReference type="GO" id="GO:0072330">
    <property type="term" value="P:monocarboxylic acid biosynthetic process"/>
    <property type="evidence" value="ECO:0007669"/>
    <property type="project" value="UniProtKB-ARBA"/>
</dbReference>
<organism evidence="3 4">
    <name type="scientific">Penicillium angulare</name>
    <dbReference type="NCBI Taxonomy" id="116970"/>
    <lineage>
        <taxon>Eukaryota</taxon>
        <taxon>Fungi</taxon>
        <taxon>Dikarya</taxon>
        <taxon>Ascomycota</taxon>
        <taxon>Pezizomycotina</taxon>
        <taxon>Eurotiomycetes</taxon>
        <taxon>Eurotiomycetidae</taxon>
        <taxon>Eurotiales</taxon>
        <taxon>Aspergillaceae</taxon>
        <taxon>Penicillium</taxon>
    </lineage>
</organism>
<accession>A0A9W9F5B4</accession>
<keyword evidence="4" id="KW-1185">Reference proteome</keyword>
<dbReference type="InterPro" id="IPR018712">
    <property type="entry name" value="Tle1-like_cat"/>
</dbReference>
<comment type="caution">
    <text evidence="3">The sequence shown here is derived from an EMBL/GenBank/DDBJ whole genome shotgun (WGS) entry which is preliminary data.</text>
</comment>
<dbReference type="Proteomes" id="UP001149165">
    <property type="component" value="Unassembled WGS sequence"/>
</dbReference>
<feature type="region of interest" description="Disordered" evidence="1">
    <location>
        <begin position="152"/>
        <end position="177"/>
    </location>
</feature>
<dbReference type="AlphaFoldDB" id="A0A9W9F5B4"/>
<dbReference type="Pfam" id="PF09994">
    <property type="entry name" value="T6SS_Tle1-like_cat"/>
    <property type="match status" value="1"/>
</dbReference>
<proteinExistence type="predicted"/>
<reference evidence="3" key="1">
    <citation type="submission" date="2022-11" db="EMBL/GenBank/DDBJ databases">
        <authorList>
            <person name="Petersen C."/>
        </authorList>
    </citation>
    <scope>NUCLEOTIDE SEQUENCE</scope>
    <source>
        <strain evidence="3">IBT 30069</strain>
    </source>
</reference>
<dbReference type="PANTHER" id="PTHR33840:SF1">
    <property type="entry name" value="TLE1 PHOSPHOLIPASE DOMAIN-CONTAINING PROTEIN"/>
    <property type="match status" value="1"/>
</dbReference>
<dbReference type="OrthoDB" id="3057168at2759"/>
<name>A0A9W9F5B4_9EURO</name>
<evidence type="ECO:0000313" key="3">
    <source>
        <dbReference type="EMBL" id="KAJ5093805.1"/>
    </source>
</evidence>
<evidence type="ECO:0000259" key="2">
    <source>
        <dbReference type="Pfam" id="PF09994"/>
    </source>
</evidence>
<gene>
    <name evidence="3" type="ORF">N7456_009666</name>
</gene>
<feature type="domain" description="T6SS Phospholipase effector Tle1-like catalytic" evidence="2">
    <location>
        <begin position="6"/>
        <end position="312"/>
    </location>
</feature>
<dbReference type="SUPFAM" id="SSF53474">
    <property type="entry name" value="alpha/beta-Hydrolases"/>
    <property type="match status" value="1"/>
</dbReference>
<dbReference type="GO" id="GO:0017000">
    <property type="term" value="P:antibiotic biosynthetic process"/>
    <property type="evidence" value="ECO:0007669"/>
    <property type="project" value="UniProtKB-ARBA"/>
</dbReference>
<dbReference type="InterPro" id="IPR029058">
    <property type="entry name" value="AB_hydrolase_fold"/>
</dbReference>
<reference evidence="3" key="2">
    <citation type="journal article" date="2023" name="IMA Fungus">
        <title>Comparative genomic study of the Penicillium genus elucidates a diverse pangenome and 15 lateral gene transfer events.</title>
        <authorList>
            <person name="Petersen C."/>
            <person name="Sorensen T."/>
            <person name="Nielsen M.R."/>
            <person name="Sondergaard T.E."/>
            <person name="Sorensen J.L."/>
            <person name="Fitzpatrick D.A."/>
            <person name="Frisvad J.C."/>
            <person name="Nielsen K.L."/>
        </authorList>
    </citation>
    <scope>NUCLEOTIDE SEQUENCE</scope>
    <source>
        <strain evidence="3">IBT 30069</strain>
    </source>
</reference>
<dbReference type="EMBL" id="JAPQKH010000006">
    <property type="protein sequence ID" value="KAJ5093805.1"/>
    <property type="molecule type" value="Genomic_DNA"/>
</dbReference>
<evidence type="ECO:0000256" key="1">
    <source>
        <dbReference type="SAM" id="MobiDB-lite"/>
    </source>
</evidence>
<evidence type="ECO:0000313" key="4">
    <source>
        <dbReference type="Proteomes" id="UP001149165"/>
    </source>
</evidence>